<dbReference type="GO" id="GO:0005886">
    <property type="term" value="C:plasma membrane"/>
    <property type="evidence" value="ECO:0007669"/>
    <property type="project" value="UniProtKB-SubCell"/>
</dbReference>
<evidence type="ECO:0000313" key="8">
    <source>
        <dbReference type="Proteomes" id="UP000193862"/>
    </source>
</evidence>
<accession>A0A1Y5TMB5</accession>
<dbReference type="OrthoDB" id="9804822at2"/>
<protein>
    <submittedName>
        <fullName evidence="7">Threonine efflux protein</fullName>
    </submittedName>
</protein>
<keyword evidence="4 6" id="KW-1133">Transmembrane helix</keyword>
<organism evidence="7 8">
    <name type="scientific">Aquimixticola soesokkakensis</name>
    <dbReference type="NCBI Taxonomy" id="1519096"/>
    <lineage>
        <taxon>Bacteria</taxon>
        <taxon>Pseudomonadati</taxon>
        <taxon>Pseudomonadota</taxon>
        <taxon>Alphaproteobacteria</taxon>
        <taxon>Rhodobacterales</taxon>
        <taxon>Paracoccaceae</taxon>
        <taxon>Aquimixticola</taxon>
    </lineage>
</organism>
<keyword evidence="5 6" id="KW-0472">Membrane</keyword>
<dbReference type="InterPro" id="IPR001123">
    <property type="entry name" value="LeuE-type"/>
</dbReference>
<sequence length="204" mass="21250">MSLGVFLSIVALHFVAAMSPGPSFVVSVRTAAAEGFRPALGLAVAYGLGALIWALAALFGLALLFNVLPATFSAFKIAGGVFLIVVAYKTIRHASDALPPVSALAAPRSLISALRLGLVTQLANPKPAVFFGAVFAGLVPADTPVPVLAALLAVITLNETLWYVFVARVFSFAPARAGYARMKRWVDRTLGGLIGLFGLKIALT</sequence>
<dbReference type="AlphaFoldDB" id="A0A1Y5TMB5"/>
<evidence type="ECO:0000256" key="1">
    <source>
        <dbReference type="ARBA" id="ARBA00004651"/>
    </source>
</evidence>
<evidence type="ECO:0000256" key="6">
    <source>
        <dbReference type="SAM" id="Phobius"/>
    </source>
</evidence>
<name>A0A1Y5TMB5_9RHOB</name>
<evidence type="ECO:0000256" key="4">
    <source>
        <dbReference type="ARBA" id="ARBA00022989"/>
    </source>
</evidence>
<dbReference type="EMBL" id="FWFS01000012">
    <property type="protein sequence ID" value="SLN65573.1"/>
    <property type="molecule type" value="Genomic_DNA"/>
</dbReference>
<feature type="transmembrane region" description="Helical" evidence="6">
    <location>
        <begin position="72"/>
        <end position="91"/>
    </location>
</feature>
<dbReference type="GO" id="GO:0015171">
    <property type="term" value="F:amino acid transmembrane transporter activity"/>
    <property type="evidence" value="ECO:0007669"/>
    <property type="project" value="TreeGrafter"/>
</dbReference>
<proteinExistence type="predicted"/>
<evidence type="ECO:0000256" key="2">
    <source>
        <dbReference type="ARBA" id="ARBA00022475"/>
    </source>
</evidence>
<dbReference type="RefSeq" id="WP_085837831.1">
    <property type="nucleotide sequence ID" value="NZ_FWFS01000012.1"/>
</dbReference>
<dbReference type="Proteomes" id="UP000193862">
    <property type="component" value="Unassembled WGS sequence"/>
</dbReference>
<evidence type="ECO:0000256" key="5">
    <source>
        <dbReference type="ARBA" id="ARBA00023136"/>
    </source>
</evidence>
<gene>
    <name evidence="7" type="primary">rhtC</name>
    <name evidence="7" type="ORF">AQS8620_03034</name>
</gene>
<keyword evidence="2" id="KW-1003">Cell membrane</keyword>
<dbReference type="PANTHER" id="PTHR30086:SF20">
    <property type="entry name" value="ARGININE EXPORTER PROTEIN ARGO-RELATED"/>
    <property type="match status" value="1"/>
</dbReference>
<keyword evidence="8" id="KW-1185">Reference proteome</keyword>
<dbReference type="PANTHER" id="PTHR30086">
    <property type="entry name" value="ARGININE EXPORTER PROTEIN ARGO"/>
    <property type="match status" value="1"/>
</dbReference>
<feature type="transmembrane region" description="Helical" evidence="6">
    <location>
        <begin position="161"/>
        <end position="179"/>
    </location>
</feature>
<evidence type="ECO:0000313" key="7">
    <source>
        <dbReference type="EMBL" id="SLN65573.1"/>
    </source>
</evidence>
<reference evidence="7 8" key="1">
    <citation type="submission" date="2017-03" db="EMBL/GenBank/DDBJ databases">
        <authorList>
            <person name="Afonso C.L."/>
            <person name="Miller P.J."/>
            <person name="Scott M.A."/>
            <person name="Spackman E."/>
            <person name="Goraichik I."/>
            <person name="Dimitrov K.M."/>
            <person name="Suarez D.L."/>
            <person name="Swayne D.E."/>
        </authorList>
    </citation>
    <scope>NUCLEOTIDE SEQUENCE [LARGE SCALE GENOMIC DNA]</scope>
    <source>
        <strain evidence="7 8">CECT 8620</strain>
    </source>
</reference>
<feature type="transmembrane region" description="Helical" evidence="6">
    <location>
        <begin position="128"/>
        <end position="155"/>
    </location>
</feature>
<keyword evidence="3 6" id="KW-0812">Transmembrane</keyword>
<comment type="subcellular location">
    <subcellularLocation>
        <location evidence="1">Cell membrane</location>
        <topology evidence="1">Multi-pass membrane protein</topology>
    </subcellularLocation>
</comment>
<dbReference type="Pfam" id="PF01810">
    <property type="entry name" value="LysE"/>
    <property type="match status" value="1"/>
</dbReference>
<evidence type="ECO:0000256" key="3">
    <source>
        <dbReference type="ARBA" id="ARBA00022692"/>
    </source>
</evidence>
<feature type="transmembrane region" description="Helical" evidence="6">
    <location>
        <begin position="43"/>
        <end position="65"/>
    </location>
</feature>